<feature type="transmembrane region" description="Helical" evidence="1">
    <location>
        <begin position="290"/>
        <end position="310"/>
    </location>
</feature>
<dbReference type="AlphaFoldDB" id="A0A2M7V8X7"/>
<proteinExistence type="predicted"/>
<keyword evidence="1" id="KW-0812">Transmembrane</keyword>
<sequence>MPSPWQAVNYWFFILFVISTGLLILFIWKNKNYQTSILAVSLHLFVMYGIAGILYSLGYGFDAFIHRATEQWILVNGSILPKTPYYIGQYSLVAWMAHLTNLPIFYIDVYLVPILASVSLPLVISTTLKKIWYIPYKIGILLTLFIPFIPFLSFNLTTPHNLVILFTVLIVFTTLGYLKDKITLIIPILLSLASLAIHPLVATPTLIFLVGIIITKKITSSKLSLIFHLLFFTAITLTVPILFLINNFLNNAPLPQFTNSLTQFPLFLELFRCPYWYLTHAPLLYEIIYAWQWLIIPTALTLCVGGFLMIKKKIPAIYLFPLTTIALFLSAWFLRSWIVFPDVVSYEQGDYPMRLLKTSLIFILPFGMYMIHRALKHLNTLAQKQFNHLTIKQLSTQKTAFTFMLVTIISTVIMLSLYFSYPQRNIKSRFPGFNVTASDFEAVEWIYKQETDFSFSPALDMNQSTMTEGVILGLMDGTNLIEKKPHEFDYIVLSNQLVSAAALTKYSFAKYFQTNHGEIFYYAIPTGGDLYRQYGKMLYEGQKRAYMNDAMEIAGVNKAYFVINNYWANANKIIEGAKMSADSWEVIGDGDVWIFVYKK</sequence>
<accession>A0A2M7V8X7</accession>
<feature type="transmembrane region" description="Helical" evidence="1">
    <location>
        <begin position="400"/>
        <end position="421"/>
    </location>
</feature>
<feature type="transmembrane region" description="Helical" evidence="1">
    <location>
        <begin position="104"/>
        <end position="124"/>
    </location>
</feature>
<feature type="transmembrane region" description="Helical" evidence="1">
    <location>
        <begin position="226"/>
        <end position="249"/>
    </location>
</feature>
<feature type="transmembrane region" description="Helical" evidence="1">
    <location>
        <begin position="317"/>
        <end position="334"/>
    </location>
</feature>
<keyword evidence="1" id="KW-1133">Transmembrane helix</keyword>
<feature type="transmembrane region" description="Helical" evidence="1">
    <location>
        <begin position="160"/>
        <end position="178"/>
    </location>
</feature>
<evidence type="ECO:0000256" key="1">
    <source>
        <dbReference type="SAM" id="Phobius"/>
    </source>
</evidence>
<keyword evidence="1" id="KW-0472">Membrane</keyword>
<organism evidence="2 3">
    <name type="scientific">Candidatus Magasanikbacteria bacterium CG_4_10_14_0_2_um_filter_37_12</name>
    <dbReference type="NCBI Taxonomy" id="1974637"/>
    <lineage>
        <taxon>Bacteria</taxon>
        <taxon>Candidatus Magasanikiibacteriota</taxon>
    </lineage>
</organism>
<name>A0A2M7V8X7_9BACT</name>
<feature type="transmembrane region" description="Helical" evidence="1">
    <location>
        <begin position="354"/>
        <end position="371"/>
    </location>
</feature>
<gene>
    <name evidence="2" type="ORF">COX81_01505</name>
</gene>
<comment type="caution">
    <text evidence="2">The sequence shown here is derived from an EMBL/GenBank/DDBJ whole genome shotgun (WGS) entry which is preliminary data.</text>
</comment>
<feature type="transmembrane region" description="Helical" evidence="1">
    <location>
        <begin position="6"/>
        <end position="28"/>
    </location>
</feature>
<feature type="transmembrane region" description="Helical" evidence="1">
    <location>
        <begin position="35"/>
        <end position="57"/>
    </location>
</feature>
<dbReference type="Proteomes" id="UP000228568">
    <property type="component" value="Unassembled WGS sequence"/>
</dbReference>
<feature type="transmembrane region" description="Helical" evidence="1">
    <location>
        <begin position="185"/>
        <end position="214"/>
    </location>
</feature>
<dbReference type="EMBL" id="PFPK01000018">
    <property type="protein sequence ID" value="PIZ95203.1"/>
    <property type="molecule type" value="Genomic_DNA"/>
</dbReference>
<evidence type="ECO:0000313" key="2">
    <source>
        <dbReference type="EMBL" id="PIZ95203.1"/>
    </source>
</evidence>
<protein>
    <submittedName>
        <fullName evidence="2">Uncharacterized protein</fullName>
    </submittedName>
</protein>
<reference evidence="3" key="1">
    <citation type="submission" date="2017-09" db="EMBL/GenBank/DDBJ databases">
        <title>Depth-based differentiation of microbial function through sediment-hosted aquifers and enrichment of novel symbionts in the deep terrestrial subsurface.</title>
        <authorList>
            <person name="Probst A.J."/>
            <person name="Ladd B."/>
            <person name="Jarett J.K."/>
            <person name="Geller-Mcgrath D.E."/>
            <person name="Sieber C.M.K."/>
            <person name="Emerson J.B."/>
            <person name="Anantharaman K."/>
            <person name="Thomas B.C."/>
            <person name="Malmstrom R."/>
            <person name="Stieglmeier M."/>
            <person name="Klingl A."/>
            <person name="Woyke T."/>
            <person name="Ryan C.M."/>
            <person name="Banfield J.F."/>
        </authorList>
    </citation>
    <scope>NUCLEOTIDE SEQUENCE [LARGE SCALE GENOMIC DNA]</scope>
</reference>
<evidence type="ECO:0000313" key="3">
    <source>
        <dbReference type="Proteomes" id="UP000228568"/>
    </source>
</evidence>
<feature type="transmembrane region" description="Helical" evidence="1">
    <location>
        <begin position="136"/>
        <end position="154"/>
    </location>
</feature>